<dbReference type="InterPro" id="IPR013766">
    <property type="entry name" value="Thioredoxin_domain"/>
</dbReference>
<dbReference type="EMBL" id="CAEZVF010000011">
    <property type="protein sequence ID" value="CAB4615261.1"/>
    <property type="molecule type" value="Genomic_DNA"/>
</dbReference>
<sequence>MESSSAFLVLVVVLLAATAFGLYRKRTDGVMKRVKRGTPVPLPDDAPPGELEDPDDVSATLSGPHGDITVADLGGPLGENATLVQFSSAFCQPCRVTKRILAEVITMVDGVEHYEIDAESRLDLVRRLDIRRTPTVLVVNEHGHIIRRATGAPRKADVIAALGELI</sequence>
<dbReference type="AlphaFoldDB" id="A0A6J6BTJ2"/>
<dbReference type="PROSITE" id="PS51352">
    <property type="entry name" value="THIOREDOXIN_2"/>
    <property type="match status" value="1"/>
</dbReference>
<keyword evidence="2" id="KW-0472">Membrane</keyword>
<keyword evidence="2" id="KW-0812">Transmembrane</keyword>
<dbReference type="CDD" id="cd02947">
    <property type="entry name" value="TRX_family"/>
    <property type="match status" value="1"/>
</dbReference>
<organism evidence="4">
    <name type="scientific">freshwater metagenome</name>
    <dbReference type="NCBI Taxonomy" id="449393"/>
    <lineage>
        <taxon>unclassified sequences</taxon>
        <taxon>metagenomes</taxon>
        <taxon>ecological metagenomes</taxon>
    </lineage>
</organism>
<evidence type="ECO:0000313" key="5">
    <source>
        <dbReference type="EMBL" id="CAB4615261.1"/>
    </source>
</evidence>
<feature type="transmembrane region" description="Helical" evidence="2">
    <location>
        <begin position="6"/>
        <end position="23"/>
    </location>
</feature>
<dbReference type="InterPro" id="IPR036249">
    <property type="entry name" value="Thioredoxin-like_sf"/>
</dbReference>
<keyword evidence="2" id="KW-1133">Transmembrane helix</keyword>
<name>A0A6J6BTJ2_9ZZZZ</name>
<dbReference type="EMBL" id="CAEZSO010000071">
    <property type="protein sequence ID" value="CAB4541997.1"/>
    <property type="molecule type" value="Genomic_DNA"/>
</dbReference>
<evidence type="ECO:0000259" key="3">
    <source>
        <dbReference type="PROSITE" id="PS51352"/>
    </source>
</evidence>
<gene>
    <name evidence="4" type="ORF">UFOPK1446_00458</name>
    <name evidence="5" type="ORF">UFOPK1939_00146</name>
    <name evidence="6" type="ORF">UFOPK3024_00077</name>
</gene>
<feature type="domain" description="Thioredoxin" evidence="3">
    <location>
        <begin position="40"/>
        <end position="166"/>
    </location>
</feature>
<evidence type="ECO:0000313" key="4">
    <source>
        <dbReference type="EMBL" id="CAB4541997.1"/>
    </source>
</evidence>
<dbReference type="Pfam" id="PF00085">
    <property type="entry name" value="Thioredoxin"/>
    <property type="match status" value="1"/>
</dbReference>
<evidence type="ECO:0000256" key="1">
    <source>
        <dbReference type="SAM" id="MobiDB-lite"/>
    </source>
</evidence>
<evidence type="ECO:0000313" key="6">
    <source>
        <dbReference type="EMBL" id="CAB4791924.1"/>
    </source>
</evidence>
<dbReference type="Gene3D" id="3.40.30.10">
    <property type="entry name" value="Glutaredoxin"/>
    <property type="match status" value="1"/>
</dbReference>
<accession>A0A6J6BTJ2</accession>
<evidence type="ECO:0000256" key="2">
    <source>
        <dbReference type="SAM" id="Phobius"/>
    </source>
</evidence>
<reference evidence="4" key="1">
    <citation type="submission" date="2020-05" db="EMBL/GenBank/DDBJ databases">
        <authorList>
            <person name="Chiriac C."/>
            <person name="Salcher M."/>
            <person name="Ghai R."/>
            <person name="Kavagutti S V."/>
        </authorList>
    </citation>
    <scope>NUCLEOTIDE SEQUENCE</scope>
</reference>
<proteinExistence type="predicted"/>
<dbReference type="EMBL" id="CAFAAK010000005">
    <property type="protein sequence ID" value="CAB4791924.1"/>
    <property type="molecule type" value="Genomic_DNA"/>
</dbReference>
<dbReference type="SUPFAM" id="SSF52833">
    <property type="entry name" value="Thioredoxin-like"/>
    <property type="match status" value="1"/>
</dbReference>
<protein>
    <submittedName>
        <fullName evidence="4">Unannotated protein</fullName>
    </submittedName>
</protein>
<feature type="region of interest" description="Disordered" evidence="1">
    <location>
        <begin position="34"/>
        <end position="62"/>
    </location>
</feature>